<keyword evidence="3" id="KW-1185">Reference proteome</keyword>
<evidence type="ECO:0000313" key="2">
    <source>
        <dbReference type="EMBL" id="QCD96071.1"/>
    </source>
</evidence>
<protein>
    <submittedName>
        <fullName evidence="2">Uncharacterized protein</fullName>
    </submittedName>
</protein>
<dbReference type="AlphaFoldDB" id="A0A4D6M6M8"/>
<dbReference type="EMBL" id="CP039350">
    <property type="protein sequence ID" value="QCD96071.1"/>
    <property type="molecule type" value="Genomic_DNA"/>
</dbReference>
<organism evidence="2 3">
    <name type="scientific">Vigna unguiculata</name>
    <name type="common">Cowpea</name>
    <dbReference type="NCBI Taxonomy" id="3917"/>
    <lineage>
        <taxon>Eukaryota</taxon>
        <taxon>Viridiplantae</taxon>
        <taxon>Streptophyta</taxon>
        <taxon>Embryophyta</taxon>
        <taxon>Tracheophyta</taxon>
        <taxon>Spermatophyta</taxon>
        <taxon>Magnoliopsida</taxon>
        <taxon>eudicotyledons</taxon>
        <taxon>Gunneridae</taxon>
        <taxon>Pentapetalae</taxon>
        <taxon>rosids</taxon>
        <taxon>fabids</taxon>
        <taxon>Fabales</taxon>
        <taxon>Fabaceae</taxon>
        <taxon>Papilionoideae</taxon>
        <taxon>50 kb inversion clade</taxon>
        <taxon>NPAAA clade</taxon>
        <taxon>indigoferoid/millettioid clade</taxon>
        <taxon>Phaseoleae</taxon>
        <taxon>Vigna</taxon>
    </lineage>
</organism>
<feature type="region of interest" description="Disordered" evidence="1">
    <location>
        <begin position="10"/>
        <end position="31"/>
    </location>
</feature>
<gene>
    <name evidence="2" type="ORF">DEO72_LG6g773</name>
</gene>
<dbReference type="Proteomes" id="UP000501690">
    <property type="component" value="Linkage Group LG6"/>
</dbReference>
<accession>A0A4D6M6M8</accession>
<evidence type="ECO:0000313" key="3">
    <source>
        <dbReference type="Proteomes" id="UP000501690"/>
    </source>
</evidence>
<evidence type="ECO:0000256" key="1">
    <source>
        <dbReference type="SAM" id="MobiDB-lite"/>
    </source>
</evidence>
<sequence length="172" mass="18806">MAAHPLLTVAAARRTQPPLHHRRKRQSPIARPAARTCISRATVNQPPRLLHRASVAQSSRLLLPPSSQSHHEFCCVVFSVHLVVTTMVAPLALASLPMSCPQLAGNTARTIDNTRTNAHQHLCSRLILFLATSTMETTVYSVQFHQHRSAAECAPPLVARTRSTTLTLSSSQ</sequence>
<reference evidence="2 3" key="1">
    <citation type="submission" date="2019-04" db="EMBL/GenBank/DDBJ databases">
        <title>An improved genome assembly and genetic linkage map for asparagus bean, Vigna unguiculata ssp. sesquipedialis.</title>
        <authorList>
            <person name="Xia Q."/>
            <person name="Zhang R."/>
            <person name="Dong Y."/>
        </authorList>
    </citation>
    <scope>NUCLEOTIDE SEQUENCE [LARGE SCALE GENOMIC DNA]</scope>
    <source>
        <tissue evidence="2">Leaf</tissue>
    </source>
</reference>
<name>A0A4D6M6M8_VIGUN</name>
<proteinExistence type="predicted"/>